<evidence type="ECO:0000259" key="3">
    <source>
        <dbReference type="PROSITE" id="PS51186"/>
    </source>
</evidence>
<dbReference type="EMBL" id="VFQC01000001">
    <property type="protein sequence ID" value="TQN31338.1"/>
    <property type="molecule type" value="Genomic_DNA"/>
</dbReference>
<keyword evidence="2" id="KW-0012">Acyltransferase</keyword>
<dbReference type="GO" id="GO:0016747">
    <property type="term" value="F:acyltransferase activity, transferring groups other than amino-acyl groups"/>
    <property type="evidence" value="ECO:0007669"/>
    <property type="project" value="InterPro"/>
</dbReference>
<name>A0A543NHL1_9ACTN</name>
<proteinExistence type="predicted"/>
<evidence type="ECO:0000313" key="5">
    <source>
        <dbReference type="Proteomes" id="UP000317422"/>
    </source>
</evidence>
<evidence type="ECO:0000256" key="2">
    <source>
        <dbReference type="ARBA" id="ARBA00023315"/>
    </source>
</evidence>
<dbReference type="Pfam" id="PF13508">
    <property type="entry name" value="Acetyltransf_7"/>
    <property type="match status" value="1"/>
</dbReference>
<dbReference type="InterPro" id="IPR050832">
    <property type="entry name" value="Bact_Acetyltransf"/>
</dbReference>
<keyword evidence="5" id="KW-1185">Reference proteome</keyword>
<evidence type="ECO:0000313" key="4">
    <source>
        <dbReference type="EMBL" id="TQN31338.1"/>
    </source>
</evidence>
<gene>
    <name evidence="4" type="ORF">FHX37_1239</name>
</gene>
<evidence type="ECO:0000256" key="1">
    <source>
        <dbReference type="ARBA" id="ARBA00022679"/>
    </source>
</evidence>
<dbReference type="PANTHER" id="PTHR43877">
    <property type="entry name" value="AMINOALKYLPHOSPHONATE N-ACETYLTRANSFERASE-RELATED-RELATED"/>
    <property type="match status" value="1"/>
</dbReference>
<organism evidence="4 5">
    <name type="scientific">Haloactinospora alba</name>
    <dbReference type="NCBI Taxonomy" id="405555"/>
    <lineage>
        <taxon>Bacteria</taxon>
        <taxon>Bacillati</taxon>
        <taxon>Actinomycetota</taxon>
        <taxon>Actinomycetes</taxon>
        <taxon>Streptosporangiales</taxon>
        <taxon>Nocardiopsidaceae</taxon>
        <taxon>Haloactinospora</taxon>
    </lineage>
</organism>
<dbReference type="AlphaFoldDB" id="A0A543NHL1"/>
<dbReference type="CDD" id="cd04301">
    <property type="entry name" value="NAT_SF"/>
    <property type="match status" value="1"/>
</dbReference>
<dbReference type="InterPro" id="IPR000182">
    <property type="entry name" value="GNAT_dom"/>
</dbReference>
<sequence>MELRYLAAPAFLRALPALVDIYMNAMAPPADHAAGRRAIMEHHAQYPRFHAVVAVSTGNGTAAGFAYGFRGQRGQWWHDSVLQELLTRAPSEEHQWFSNPFELAELHVHPSWQGHGVGRSLLERLAAVRSERTAALSTHSGATAAHRLYRSCGFTDVLREFYFPGNPHQPFTVMSARLPLRERGSRKAAHRSHGWLWTG</sequence>
<dbReference type="InterPro" id="IPR016181">
    <property type="entry name" value="Acyl_CoA_acyltransferase"/>
</dbReference>
<dbReference type="SUPFAM" id="SSF55729">
    <property type="entry name" value="Acyl-CoA N-acyltransferases (Nat)"/>
    <property type="match status" value="1"/>
</dbReference>
<dbReference type="PROSITE" id="PS51186">
    <property type="entry name" value="GNAT"/>
    <property type="match status" value="1"/>
</dbReference>
<dbReference type="Gene3D" id="3.40.630.30">
    <property type="match status" value="1"/>
</dbReference>
<accession>A0A543NHL1</accession>
<keyword evidence="1 4" id="KW-0808">Transferase</keyword>
<reference evidence="4 5" key="1">
    <citation type="submission" date="2019-06" db="EMBL/GenBank/DDBJ databases">
        <title>Sequencing the genomes of 1000 actinobacteria strains.</title>
        <authorList>
            <person name="Klenk H.-P."/>
        </authorList>
    </citation>
    <scope>NUCLEOTIDE SEQUENCE [LARGE SCALE GENOMIC DNA]</scope>
    <source>
        <strain evidence="4 5">DSM 45015</strain>
    </source>
</reference>
<dbReference type="Proteomes" id="UP000317422">
    <property type="component" value="Unassembled WGS sequence"/>
</dbReference>
<protein>
    <submittedName>
        <fullName evidence="4">Acetyltransferase (GNAT) family protein</fullName>
    </submittedName>
</protein>
<comment type="caution">
    <text evidence="4">The sequence shown here is derived from an EMBL/GenBank/DDBJ whole genome shotgun (WGS) entry which is preliminary data.</text>
</comment>
<feature type="domain" description="N-acetyltransferase" evidence="3">
    <location>
        <begin position="1"/>
        <end position="179"/>
    </location>
</feature>